<evidence type="ECO:0000256" key="5">
    <source>
        <dbReference type="ARBA" id="ARBA00024227"/>
    </source>
</evidence>
<dbReference type="EC" id="6.3.4.15" evidence="5"/>
<dbReference type="AlphaFoldDB" id="A0A4R6R4Y1"/>
<dbReference type="Gene3D" id="2.30.30.100">
    <property type="match status" value="1"/>
</dbReference>
<evidence type="ECO:0000256" key="4">
    <source>
        <dbReference type="ARBA" id="ARBA00023267"/>
    </source>
</evidence>
<accession>A0A4R6R4Y1</accession>
<gene>
    <name evidence="9" type="ORF">EV672_11047</name>
</gene>
<dbReference type="InterPro" id="IPR004408">
    <property type="entry name" value="Biotin_CoA_COase_ligase"/>
</dbReference>
<keyword evidence="10" id="KW-1185">Reference proteome</keyword>
<keyword evidence="1 9" id="KW-0436">Ligase</keyword>
<dbReference type="PANTHER" id="PTHR12835:SF5">
    <property type="entry name" value="BIOTIN--PROTEIN LIGASE"/>
    <property type="match status" value="1"/>
</dbReference>
<keyword evidence="3" id="KW-0067">ATP-binding</keyword>
<feature type="region of interest" description="Disordered" evidence="7">
    <location>
        <begin position="252"/>
        <end position="278"/>
    </location>
</feature>
<evidence type="ECO:0000259" key="8">
    <source>
        <dbReference type="PROSITE" id="PS51733"/>
    </source>
</evidence>
<dbReference type="NCBIfam" id="TIGR00121">
    <property type="entry name" value="birA_ligase"/>
    <property type="match status" value="1"/>
</dbReference>
<evidence type="ECO:0000256" key="7">
    <source>
        <dbReference type="SAM" id="MobiDB-lite"/>
    </source>
</evidence>
<sequence>MDTTQSTPDLAPILADLNQAAERLWVACAPTTPGLVLDVVPETESTNTALMAQGRRGEVWPTAMVAVRQTAGRGRRGRSWEARPGDTLTFSLGLPLHLDAVPGGGSALSLAVGLALADALDTGLQAHHAERGGALPPAIGLKWPNDLWLGGRKVGGILIEATPAPGLTEGQRWVVMGVGLNVQPGAAVPGSAWLPTPAPSLGDVWGWLLPALLRATQAFERQGFAPLQAAYARRDVLLGQPVQLWTSAASLPPAAGAASPGTPQPDETGTAQGVDDSGALLVHTASGLQRWHAGDVSVRPA</sequence>
<evidence type="ECO:0000256" key="2">
    <source>
        <dbReference type="ARBA" id="ARBA00022741"/>
    </source>
</evidence>
<dbReference type="GO" id="GO:0005524">
    <property type="term" value="F:ATP binding"/>
    <property type="evidence" value="ECO:0007669"/>
    <property type="project" value="UniProtKB-KW"/>
</dbReference>
<evidence type="ECO:0000256" key="1">
    <source>
        <dbReference type="ARBA" id="ARBA00022598"/>
    </source>
</evidence>
<dbReference type="SUPFAM" id="SSF50037">
    <property type="entry name" value="C-terminal domain of transcriptional repressors"/>
    <property type="match status" value="1"/>
</dbReference>
<dbReference type="Pfam" id="PF02237">
    <property type="entry name" value="BPL_C"/>
    <property type="match status" value="1"/>
</dbReference>
<dbReference type="PANTHER" id="PTHR12835">
    <property type="entry name" value="BIOTIN PROTEIN LIGASE"/>
    <property type="match status" value="1"/>
</dbReference>
<dbReference type="InterPro" id="IPR008988">
    <property type="entry name" value="Transcriptional_repressor_C"/>
</dbReference>
<proteinExistence type="predicted"/>
<dbReference type="InterPro" id="IPR004143">
    <property type="entry name" value="BPL_LPL_catalytic"/>
</dbReference>
<protein>
    <recommendedName>
        <fullName evidence="5">biotin--[biotin carboxyl-carrier protein] ligase</fullName>
        <ecNumber evidence="5">6.3.4.15</ecNumber>
    </recommendedName>
</protein>
<dbReference type="Proteomes" id="UP000294593">
    <property type="component" value="Unassembled WGS sequence"/>
</dbReference>
<dbReference type="CDD" id="cd16442">
    <property type="entry name" value="BPL"/>
    <property type="match status" value="1"/>
</dbReference>
<evidence type="ECO:0000313" key="10">
    <source>
        <dbReference type="Proteomes" id="UP000294593"/>
    </source>
</evidence>
<evidence type="ECO:0000256" key="3">
    <source>
        <dbReference type="ARBA" id="ARBA00022840"/>
    </source>
</evidence>
<dbReference type="GO" id="GO:0004077">
    <property type="term" value="F:biotin--[biotin carboxyl-carrier protein] ligase activity"/>
    <property type="evidence" value="ECO:0007669"/>
    <property type="project" value="UniProtKB-EC"/>
</dbReference>
<evidence type="ECO:0000256" key="6">
    <source>
        <dbReference type="ARBA" id="ARBA00047846"/>
    </source>
</evidence>
<keyword evidence="2" id="KW-0547">Nucleotide-binding</keyword>
<dbReference type="InterPro" id="IPR045864">
    <property type="entry name" value="aa-tRNA-synth_II/BPL/LPL"/>
</dbReference>
<dbReference type="Pfam" id="PF03099">
    <property type="entry name" value="BPL_LplA_LipB"/>
    <property type="match status" value="1"/>
</dbReference>
<dbReference type="EMBL" id="SNXW01000010">
    <property type="protein sequence ID" value="TDP80832.1"/>
    <property type="molecule type" value="Genomic_DNA"/>
</dbReference>
<dbReference type="InterPro" id="IPR003142">
    <property type="entry name" value="BPL_C"/>
</dbReference>
<comment type="catalytic activity">
    <reaction evidence="6">
        <text>biotin + L-lysyl-[protein] + ATP = N(6)-biotinyl-L-lysyl-[protein] + AMP + diphosphate + H(+)</text>
        <dbReference type="Rhea" id="RHEA:11756"/>
        <dbReference type="Rhea" id="RHEA-COMP:9752"/>
        <dbReference type="Rhea" id="RHEA-COMP:10505"/>
        <dbReference type="ChEBI" id="CHEBI:15378"/>
        <dbReference type="ChEBI" id="CHEBI:29969"/>
        <dbReference type="ChEBI" id="CHEBI:30616"/>
        <dbReference type="ChEBI" id="CHEBI:33019"/>
        <dbReference type="ChEBI" id="CHEBI:57586"/>
        <dbReference type="ChEBI" id="CHEBI:83144"/>
        <dbReference type="ChEBI" id="CHEBI:456215"/>
        <dbReference type="EC" id="6.3.4.15"/>
    </reaction>
</comment>
<keyword evidence="4" id="KW-0092">Biotin</keyword>
<feature type="domain" description="BPL/LPL catalytic" evidence="8">
    <location>
        <begin position="30"/>
        <end position="220"/>
    </location>
</feature>
<reference evidence="9 10" key="1">
    <citation type="submission" date="2019-03" db="EMBL/GenBank/DDBJ databases">
        <title>Genomic Encyclopedia of Type Strains, Phase IV (KMG-IV): sequencing the most valuable type-strain genomes for metagenomic binning, comparative biology and taxonomic classification.</title>
        <authorList>
            <person name="Goeker M."/>
        </authorList>
    </citation>
    <scope>NUCLEOTIDE SEQUENCE [LARGE SCALE GENOMIC DNA]</scope>
    <source>
        <strain evidence="9 10">DSM 11901</strain>
    </source>
</reference>
<dbReference type="RefSeq" id="WP_208110787.1">
    <property type="nucleotide sequence ID" value="NZ_SNXW01000010.1"/>
</dbReference>
<dbReference type="GO" id="GO:0005737">
    <property type="term" value="C:cytoplasm"/>
    <property type="evidence" value="ECO:0007669"/>
    <property type="project" value="TreeGrafter"/>
</dbReference>
<evidence type="ECO:0000313" key="9">
    <source>
        <dbReference type="EMBL" id="TDP80832.1"/>
    </source>
</evidence>
<feature type="compositionally biased region" description="Low complexity" evidence="7">
    <location>
        <begin position="252"/>
        <end position="261"/>
    </location>
</feature>
<dbReference type="SUPFAM" id="SSF55681">
    <property type="entry name" value="Class II aaRS and biotin synthetases"/>
    <property type="match status" value="1"/>
</dbReference>
<organism evidence="9 10">
    <name type="scientific">Aquabacterium commune</name>
    <dbReference type="NCBI Taxonomy" id="70586"/>
    <lineage>
        <taxon>Bacteria</taxon>
        <taxon>Pseudomonadati</taxon>
        <taxon>Pseudomonadota</taxon>
        <taxon>Betaproteobacteria</taxon>
        <taxon>Burkholderiales</taxon>
        <taxon>Aquabacterium</taxon>
    </lineage>
</organism>
<comment type="caution">
    <text evidence="9">The sequence shown here is derived from an EMBL/GenBank/DDBJ whole genome shotgun (WGS) entry which is preliminary data.</text>
</comment>
<name>A0A4R6R4Y1_9BURK</name>
<dbReference type="Gene3D" id="3.30.930.10">
    <property type="entry name" value="Bira Bifunctional Protein, Domain 2"/>
    <property type="match status" value="1"/>
</dbReference>
<dbReference type="PROSITE" id="PS51733">
    <property type="entry name" value="BPL_LPL_CATALYTIC"/>
    <property type="match status" value="1"/>
</dbReference>